<dbReference type="EMBL" id="MHKZ01000030">
    <property type="protein sequence ID" value="OGZ00041.1"/>
    <property type="molecule type" value="Genomic_DNA"/>
</dbReference>
<evidence type="ECO:0000256" key="4">
    <source>
        <dbReference type="ARBA" id="ARBA00022746"/>
    </source>
</evidence>
<organism evidence="10 11">
    <name type="scientific">Candidatus Liptonbacteria bacterium RIFCSPLOWO2_01_FULL_45_15</name>
    <dbReference type="NCBI Taxonomy" id="1798649"/>
    <lineage>
        <taxon>Bacteria</taxon>
        <taxon>Candidatus Liptoniibacteriota</taxon>
    </lineage>
</organism>
<dbReference type="STRING" id="1798649.A3B13_02825"/>
<evidence type="ECO:0000259" key="9">
    <source>
        <dbReference type="Pfam" id="PF18916"/>
    </source>
</evidence>
<reference evidence="10 11" key="1">
    <citation type="journal article" date="2016" name="Nat. Commun.">
        <title>Thousands of microbial genomes shed light on interconnected biogeochemical processes in an aquifer system.</title>
        <authorList>
            <person name="Anantharaman K."/>
            <person name="Brown C.T."/>
            <person name="Hug L.A."/>
            <person name="Sharon I."/>
            <person name="Castelle C.J."/>
            <person name="Probst A.J."/>
            <person name="Thomas B.C."/>
            <person name="Singh A."/>
            <person name="Wilkins M.J."/>
            <person name="Karaoz U."/>
            <person name="Brodie E.L."/>
            <person name="Williams K.H."/>
            <person name="Hubbard S.S."/>
            <person name="Banfield J.F."/>
        </authorList>
    </citation>
    <scope>NUCLEOTIDE SEQUENCE [LARGE SCALE GENOMIC DNA]</scope>
</reference>
<accession>A0A1G2CHC1</accession>
<dbReference type="GO" id="GO:0016117">
    <property type="term" value="P:carotenoid biosynthetic process"/>
    <property type="evidence" value="ECO:0007669"/>
    <property type="project" value="UniProtKB-KW"/>
</dbReference>
<dbReference type="GO" id="GO:0016020">
    <property type="term" value="C:membrane"/>
    <property type="evidence" value="ECO:0007669"/>
    <property type="project" value="UniProtKB-SubCell"/>
</dbReference>
<dbReference type="AlphaFoldDB" id="A0A1G2CHC1"/>
<evidence type="ECO:0000256" key="6">
    <source>
        <dbReference type="ARBA" id="ARBA00023136"/>
    </source>
</evidence>
<name>A0A1G2CHC1_9BACT</name>
<keyword evidence="6 8" id="KW-0472">Membrane</keyword>
<feature type="domain" description="Lycopene cyclase" evidence="9">
    <location>
        <begin position="4"/>
        <end position="92"/>
    </location>
</feature>
<feature type="transmembrane region" description="Helical" evidence="8">
    <location>
        <begin position="6"/>
        <end position="22"/>
    </location>
</feature>
<dbReference type="NCBIfam" id="TIGR03462">
    <property type="entry name" value="CarR_dom_SF"/>
    <property type="match status" value="1"/>
</dbReference>
<comment type="caution">
    <text evidence="10">The sequence shown here is derived from an EMBL/GenBank/DDBJ whole genome shotgun (WGS) entry which is preliminary data.</text>
</comment>
<evidence type="ECO:0000256" key="8">
    <source>
        <dbReference type="SAM" id="Phobius"/>
    </source>
</evidence>
<gene>
    <name evidence="10" type="ORF">A3B13_02825</name>
</gene>
<comment type="pathway">
    <text evidence="2">Carotenoid biosynthesis.</text>
</comment>
<proteinExistence type="predicted"/>
<protein>
    <recommendedName>
        <fullName evidence="9">Lycopene cyclase domain-containing protein</fullName>
    </recommendedName>
</protein>
<evidence type="ECO:0000313" key="11">
    <source>
        <dbReference type="Proteomes" id="UP000176287"/>
    </source>
</evidence>
<keyword evidence="5 8" id="KW-1133">Transmembrane helix</keyword>
<evidence type="ECO:0000256" key="3">
    <source>
        <dbReference type="ARBA" id="ARBA00022692"/>
    </source>
</evidence>
<evidence type="ECO:0000256" key="2">
    <source>
        <dbReference type="ARBA" id="ARBA00004829"/>
    </source>
</evidence>
<evidence type="ECO:0000313" key="10">
    <source>
        <dbReference type="EMBL" id="OGZ00041.1"/>
    </source>
</evidence>
<sequence length="106" mass="12612">MYFYLISATILLVTGIALEIIFREHLFKHLKARIFWALIYLAIGTIWDVYALAEQHWIFTGKGILGLYIGIIPLEEFLWYLIVPYFCLTVYKTAHVILDKRRILYR</sequence>
<dbReference type="GO" id="GO:0045436">
    <property type="term" value="F:lycopene beta cyclase activity"/>
    <property type="evidence" value="ECO:0007669"/>
    <property type="project" value="UniProtKB-ARBA"/>
</dbReference>
<keyword evidence="7" id="KW-0413">Isomerase</keyword>
<comment type="subcellular location">
    <subcellularLocation>
        <location evidence="1">Membrane</location>
        <topology evidence="1">Multi-pass membrane protein</topology>
    </subcellularLocation>
</comment>
<evidence type="ECO:0000256" key="1">
    <source>
        <dbReference type="ARBA" id="ARBA00004141"/>
    </source>
</evidence>
<feature type="transmembrane region" description="Helical" evidence="8">
    <location>
        <begin position="34"/>
        <end position="53"/>
    </location>
</feature>
<keyword evidence="3 8" id="KW-0812">Transmembrane</keyword>
<dbReference type="Proteomes" id="UP000176287">
    <property type="component" value="Unassembled WGS sequence"/>
</dbReference>
<feature type="transmembrane region" description="Helical" evidence="8">
    <location>
        <begin position="77"/>
        <end position="98"/>
    </location>
</feature>
<keyword evidence="4" id="KW-0125">Carotenoid biosynthesis</keyword>
<dbReference type="Pfam" id="PF18916">
    <property type="entry name" value="Lycopene_cyc"/>
    <property type="match status" value="1"/>
</dbReference>
<dbReference type="InterPro" id="IPR017825">
    <property type="entry name" value="Lycopene_cyclase_dom"/>
</dbReference>
<evidence type="ECO:0000256" key="5">
    <source>
        <dbReference type="ARBA" id="ARBA00022989"/>
    </source>
</evidence>
<evidence type="ECO:0000256" key="7">
    <source>
        <dbReference type="ARBA" id="ARBA00023235"/>
    </source>
</evidence>
<dbReference type="GO" id="GO:0016872">
    <property type="term" value="F:intramolecular lyase activity"/>
    <property type="evidence" value="ECO:0007669"/>
    <property type="project" value="InterPro"/>
</dbReference>